<organism evidence="4">
    <name type="scientific">Anisakis simplex</name>
    <name type="common">Herring worm</name>
    <dbReference type="NCBI Taxonomy" id="6269"/>
    <lineage>
        <taxon>Eukaryota</taxon>
        <taxon>Metazoa</taxon>
        <taxon>Ecdysozoa</taxon>
        <taxon>Nematoda</taxon>
        <taxon>Chromadorea</taxon>
        <taxon>Rhabditida</taxon>
        <taxon>Spirurina</taxon>
        <taxon>Ascaridomorpha</taxon>
        <taxon>Ascaridoidea</taxon>
        <taxon>Anisakidae</taxon>
        <taxon>Anisakis</taxon>
        <taxon>Anisakis simplex complex</taxon>
    </lineage>
</organism>
<evidence type="ECO:0000313" key="4">
    <source>
        <dbReference type="WBParaSite" id="ASIM_0002062901-mRNA-1"/>
    </source>
</evidence>
<evidence type="ECO:0000256" key="1">
    <source>
        <dbReference type="SAM" id="MobiDB-lite"/>
    </source>
</evidence>
<reference evidence="4" key="1">
    <citation type="submission" date="2017-02" db="UniProtKB">
        <authorList>
            <consortium name="WormBaseParasite"/>
        </authorList>
    </citation>
    <scope>IDENTIFICATION</scope>
</reference>
<feature type="compositionally biased region" description="Low complexity" evidence="1">
    <location>
        <begin position="1"/>
        <end position="10"/>
    </location>
</feature>
<reference evidence="2 3" key="2">
    <citation type="submission" date="2018-11" db="EMBL/GenBank/DDBJ databases">
        <authorList>
            <consortium name="Pathogen Informatics"/>
        </authorList>
    </citation>
    <scope>NUCLEOTIDE SEQUENCE [LARGE SCALE GENOMIC DNA]</scope>
</reference>
<accession>A0A0M3KI14</accession>
<proteinExistence type="predicted"/>
<dbReference type="Proteomes" id="UP000267096">
    <property type="component" value="Unassembled WGS sequence"/>
</dbReference>
<dbReference type="InterPro" id="IPR027417">
    <property type="entry name" value="P-loop_NTPase"/>
</dbReference>
<dbReference type="Gene3D" id="3.40.50.300">
    <property type="entry name" value="P-loop containing nucleotide triphosphate hydrolases"/>
    <property type="match status" value="1"/>
</dbReference>
<dbReference type="AlphaFoldDB" id="A0A0M3KI14"/>
<dbReference type="EMBL" id="UYRR01038477">
    <property type="protein sequence ID" value="VDK73683.1"/>
    <property type="molecule type" value="Genomic_DNA"/>
</dbReference>
<keyword evidence="3" id="KW-1185">Reference proteome</keyword>
<dbReference type="WBParaSite" id="ASIM_0002062901-mRNA-1">
    <property type="protein sequence ID" value="ASIM_0002062901-mRNA-1"/>
    <property type="gene ID" value="ASIM_0002062901"/>
</dbReference>
<sequence>MDGKRLVGSSSSGGGLGGVGNSPRKKSASKPESDVIMSASSSVASTAAKLHNVVFVLGPPGCGKGTQCARIQKVPRFCPFHTLSSAHTVVCALSVRFSGSLSCFALMVSGRFRVCSDS</sequence>
<feature type="region of interest" description="Disordered" evidence="1">
    <location>
        <begin position="1"/>
        <end position="34"/>
    </location>
</feature>
<evidence type="ECO:0000313" key="3">
    <source>
        <dbReference type="Proteomes" id="UP000267096"/>
    </source>
</evidence>
<gene>
    <name evidence="2" type="ORF">ASIM_LOCUS20012</name>
</gene>
<protein>
    <submittedName>
        <fullName evidence="4">Adenylate kinase</fullName>
    </submittedName>
</protein>
<evidence type="ECO:0000313" key="2">
    <source>
        <dbReference type="EMBL" id="VDK73683.1"/>
    </source>
</evidence>
<dbReference type="OrthoDB" id="10062547at2759"/>
<name>A0A0M3KI14_ANISI</name>
<feature type="compositionally biased region" description="Gly residues" evidence="1">
    <location>
        <begin position="11"/>
        <end position="20"/>
    </location>
</feature>
<dbReference type="SUPFAM" id="SSF52540">
    <property type="entry name" value="P-loop containing nucleoside triphosphate hydrolases"/>
    <property type="match status" value="1"/>
</dbReference>